<proteinExistence type="predicted"/>
<evidence type="ECO:0000256" key="3">
    <source>
        <dbReference type="PROSITE-ProRule" id="PRU00169"/>
    </source>
</evidence>
<dbReference type="Gene3D" id="3.40.50.2300">
    <property type="match status" value="1"/>
</dbReference>
<dbReference type="InterPro" id="IPR011006">
    <property type="entry name" value="CheY-like_superfamily"/>
</dbReference>
<dbReference type="EMBL" id="JACSQW010000006">
    <property type="protein sequence ID" value="MBD7894798.1"/>
    <property type="molecule type" value="Genomic_DNA"/>
</dbReference>
<organism evidence="5 6">
    <name type="scientific">Limosilactobacillus avistercoris</name>
    <dbReference type="NCBI Taxonomy" id="2762243"/>
    <lineage>
        <taxon>Bacteria</taxon>
        <taxon>Bacillati</taxon>
        <taxon>Bacillota</taxon>
        <taxon>Bacilli</taxon>
        <taxon>Lactobacillales</taxon>
        <taxon>Lactobacillaceae</taxon>
        <taxon>Limosilactobacillus</taxon>
    </lineage>
</organism>
<dbReference type="InterPro" id="IPR013972">
    <property type="entry name" value="YcbB"/>
</dbReference>
<dbReference type="PANTHER" id="PTHR44591:SF14">
    <property type="entry name" value="PROTEIN PILG"/>
    <property type="match status" value="1"/>
</dbReference>
<dbReference type="InterPro" id="IPR001789">
    <property type="entry name" value="Sig_transdc_resp-reg_receiver"/>
</dbReference>
<dbReference type="PROSITE" id="PS50110">
    <property type="entry name" value="RESPONSE_REGULATORY"/>
    <property type="match status" value="1"/>
</dbReference>
<evidence type="ECO:0000313" key="5">
    <source>
        <dbReference type="EMBL" id="MBD7894798.1"/>
    </source>
</evidence>
<keyword evidence="1 3" id="KW-0597">Phosphoprotein</keyword>
<dbReference type="PANTHER" id="PTHR44591">
    <property type="entry name" value="STRESS RESPONSE REGULATOR PROTEIN 1"/>
    <property type="match status" value="1"/>
</dbReference>
<evidence type="ECO:0000256" key="1">
    <source>
        <dbReference type="ARBA" id="ARBA00022553"/>
    </source>
</evidence>
<name>A0ABR8PBY0_9LACO</name>
<dbReference type="Proteomes" id="UP000616837">
    <property type="component" value="Unassembled WGS sequence"/>
</dbReference>
<dbReference type="Pfam" id="PF08664">
    <property type="entry name" value="YcbB"/>
    <property type="match status" value="1"/>
</dbReference>
<sequence>MKYYIVDDDQSILYVLQNIIEQNFNDEVVGMNDHSPAALKDLLVHDVDIVLVDLLMPELSGIELVKQVKKVKPNTRFVMISKVQDSEMRAKAYQAGIEFFINKPINLIEVKTVLEKVEQSLTMASQLSSISQMVHSFNQQTNPPQSAPQEDQVSTTLKYLGMTSEKGTTDILQIIPLMKSQSTNYRDLDLNALLDLSEHERKVIEQRIRRAIKVGLANTANRLIDNPYDEQLSDLASLLFGYESVHAEMLCRQGKQKSGGRITIQRFLDGLADLNGTKK</sequence>
<evidence type="ECO:0000256" key="2">
    <source>
        <dbReference type="ARBA" id="ARBA00023012"/>
    </source>
</evidence>
<keyword evidence="6" id="KW-1185">Reference proteome</keyword>
<feature type="modified residue" description="4-aspartylphosphate" evidence="3">
    <location>
        <position position="53"/>
    </location>
</feature>
<feature type="domain" description="Response regulatory" evidence="4">
    <location>
        <begin position="2"/>
        <end position="118"/>
    </location>
</feature>
<dbReference type="Pfam" id="PF00072">
    <property type="entry name" value="Response_reg"/>
    <property type="match status" value="1"/>
</dbReference>
<dbReference type="InterPro" id="IPR050595">
    <property type="entry name" value="Bact_response_regulator"/>
</dbReference>
<protein>
    <submittedName>
        <fullName evidence="5">Response regulator</fullName>
    </submittedName>
</protein>
<accession>A0ABR8PBY0</accession>
<dbReference type="RefSeq" id="WP_191684148.1">
    <property type="nucleotide sequence ID" value="NZ_JACSQW010000006.1"/>
</dbReference>
<evidence type="ECO:0000313" key="6">
    <source>
        <dbReference type="Proteomes" id="UP000616837"/>
    </source>
</evidence>
<keyword evidence="2" id="KW-0902">Two-component regulatory system</keyword>
<gene>
    <name evidence="5" type="ORF">H9564_03550</name>
</gene>
<dbReference type="SUPFAM" id="SSF52172">
    <property type="entry name" value="CheY-like"/>
    <property type="match status" value="1"/>
</dbReference>
<reference evidence="5 6" key="1">
    <citation type="submission" date="2020-08" db="EMBL/GenBank/DDBJ databases">
        <title>A Genomic Blueprint of the Chicken Gut Microbiome.</title>
        <authorList>
            <person name="Gilroy R."/>
            <person name="Ravi A."/>
            <person name="Getino M."/>
            <person name="Pursley I."/>
            <person name="Horton D.L."/>
            <person name="Alikhan N.-F."/>
            <person name="Baker D."/>
            <person name="Gharbi K."/>
            <person name="Hall N."/>
            <person name="Watson M."/>
            <person name="Adriaenssens E.M."/>
            <person name="Foster-Nyarko E."/>
            <person name="Jarju S."/>
            <person name="Secka A."/>
            <person name="Antonio M."/>
            <person name="Oren A."/>
            <person name="Chaudhuri R."/>
            <person name="La Ragione R.M."/>
            <person name="Hildebrand F."/>
            <person name="Pallen M.J."/>
        </authorList>
    </citation>
    <scope>NUCLEOTIDE SEQUENCE [LARGE SCALE GENOMIC DNA]</scope>
    <source>
        <strain evidence="5 6">Sa3CUN2</strain>
    </source>
</reference>
<dbReference type="SMART" id="SM00448">
    <property type="entry name" value="REC"/>
    <property type="match status" value="1"/>
</dbReference>
<comment type="caution">
    <text evidence="5">The sequence shown here is derived from an EMBL/GenBank/DDBJ whole genome shotgun (WGS) entry which is preliminary data.</text>
</comment>
<evidence type="ECO:0000259" key="4">
    <source>
        <dbReference type="PROSITE" id="PS50110"/>
    </source>
</evidence>
<dbReference type="CDD" id="cd17565">
    <property type="entry name" value="REC_GlnL-like"/>
    <property type="match status" value="1"/>
</dbReference>